<keyword evidence="2" id="KW-1185">Reference proteome</keyword>
<dbReference type="AlphaFoldDB" id="A0A0G4K1U5"/>
<dbReference type="STRING" id="1109412.BN1221_04590c"/>
<accession>A0A0G4K1U5</accession>
<sequence>MYSCDLSTIFSLNYPLSTIKIKRTRPSFKFDDNIPTRQSVIPAQAGICF</sequence>
<organism evidence="1 2">
    <name type="scientific">Brenneria goodwinii</name>
    <dbReference type="NCBI Taxonomy" id="1109412"/>
    <lineage>
        <taxon>Bacteria</taxon>
        <taxon>Pseudomonadati</taxon>
        <taxon>Pseudomonadota</taxon>
        <taxon>Gammaproteobacteria</taxon>
        <taxon>Enterobacterales</taxon>
        <taxon>Pectobacteriaceae</taxon>
        <taxon>Brenneria</taxon>
    </lineage>
</organism>
<evidence type="ECO:0000313" key="1">
    <source>
        <dbReference type="EMBL" id="CPR20922.1"/>
    </source>
</evidence>
<name>A0A0G4K1U5_9GAMM</name>
<protein>
    <submittedName>
        <fullName evidence="1">Uncharacterized protein</fullName>
    </submittedName>
</protein>
<gene>
    <name evidence="1" type="ORF">BN1221_04590c</name>
</gene>
<dbReference type="EMBL" id="CGIG01000001">
    <property type="protein sequence ID" value="CPR20922.1"/>
    <property type="molecule type" value="Genomic_DNA"/>
</dbReference>
<reference evidence="2" key="1">
    <citation type="submission" date="2015-01" db="EMBL/GenBank/DDBJ databases">
        <authorList>
            <person name="Paterson Steve"/>
        </authorList>
    </citation>
    <scope>NUCLEOTIDE SEQUENCE [LARGE SCALE GENOMIC DNA]</scope>
    <source>
        <strain evidence="2">OBR1</strain>
    </source>
</reference>
<proteinExistence type="predicted"/>
<evidence type="ECO:0000313" key="2">
    <source>
        <dbReference type="Proteomes" id="UP000044377"/>
    </source>
</evidence>
<dbReference type="Proteomes" id="UP000044377">
    <property type="component" value="Unassembled WGS sequence"/>
</dbReference>